<dbReference type="InterPro" id="IPR015168">
    <property type="entry name" value="SsuA/THI5"/>
</dbReference>
<reference evidence="5 6" key="1">
    <citation type="journal article" date="2018" name="Int. J. Syst. Evol. Microbiol.">
        <title>Methylomusa anaerophila gen. nov., sp. nov., an anaerobic methanol-utilizing bacterium isolated from a microbial fuel cell.</title>
        <authorList>
            <person name="Amano N."/>
            <person name="Yamamuro A."/>
            <person name="Miyahara M."/>
            <person name="Kouzuma A."/>
            <person name="Abe T."/>
            <person name="Watanabe K."/>
        </authorList>
    </citation>
    <scope>NUCLEOTIDE SEQUENCE [LARGE SCALE GENOMIC DNA]</scope>
    <source>
        <strain evidence="5 6">MMFC1</strain>
    </source>
</reference>
<dbReference type="Pfam" id="PF09084">
    <property type="entry name" value="NMT1"/>
    <property type="match status" value="1"/>
</dbReference>
<dbReference type="RefSeq" id="WP_126305652.1">
    <property type="nucleotide sequence ID" value="NZ_AP018449.1"/>
</dbReference>
<dbReference type="GO" id="GO:0042597">
    <property type="term" value="C:periplasmic space"/>
    <property type="evidence" value="ECO:0007669"/>
    <property type="project" value="UniProtKB-SubCell"/>
</dbReference>
<comment type="similarity">
    <text evidence="2">Belongs to the bacterial solute-binding protein SsuA/TauA family.</text>
</comment>
<evidence type="ECO:0000256" key="2">
    <source>
        <dbReference type="ARBA" id="ARBA00010742"/>
    </source>
</evidence>
<evidence type="ECO:0000313" key="6">
    <source>
        <dbReference type="Proteomes" id="UP000276437"/>
    </source>
</evidence>
<organism evidence="5 6">
    <name type="scientific">Methylomusa anaerophila</name>
    <dbReference type="NCBI Taxonomy" id="1930071"/>
    <lineage>
        <taxon>Bacteria</taxon>
        <taxon>Bacillati</taxon>
        <taxon>Bacillota</taxon>
        <taxon>Negativicutes</taxon>
        <taxon>Selenomonadales</taxon>
        <taxon>Sporomusaceae</taxon>
        <taxon>Methylomusa</taxon>
    </lineage>
</organism>
<sequence length="345" mass="37463">MTDKKRNIKLAIVGVVVLAVLVAVGFGARKGTVQLSSSDKKDLIEIRVPTYKTCASTAWVVADKKGFLEKEGLKLVYTGELIATQILPSVLNGNNDIGTAQPNMLAIAKAGGAAVTAVARQQIEPPANVDPVFRHMRFYANPASGIKSIADLKNYKPGQQIKTDGTTNSCNQFLFNTLLDKAGVPRDRFEWVTFTNDIAVIQSTSQGILDVAQVHPPYYKSAEDAGLVLIADSTDTGLGESAGSSLYYFKDDFIKNNPETVKKFVRAIVAAQKWSDENPQEAVKLTADWINVPVTGVHYFATTSEIKESDLTPWIKDLENSGGLTPGQLKPSDLITREFENVAVQ</sequence>
<dbReference type="PANTHER" id="PTHR30024:SF47">
    <property type="entry name" value="TAURINE-BINDING PERIPLASMIC PROTEIN"/>
    <property type="match status" value="1"/>
</dbReference>
<dbReference type="Proteomes" id="UP000276437">
    <property type="component" value="Chromosome"/>
</dbReference>
<proteinExistence type="inferred from homology"/>
<comment type="subcellular location">
    <subcellularLocation>
        <location evidence="1">Periplasm</location>
    </subcellularLocation>
</comment>
<evidence type="ECO:0000313" key="5">
    <source>
        <dbReference type="EMBL" id="BBB89514.1"/>
    </source>
</evidence>
<dbReference type="AlphaFoldDB" id="A0A348AEL6"/>
<dbReference type="EMBL" id="AP018449">
    <property type="protein sequence ID" value="BBB89514.1"/>
    <property type="molecule type" value="Genomic_DNA"/>
</dbReference>
<dbReference type="Gene3D" id="3.40.190.10">
    <property type="entry name" value="Periplasmic binding protein-like II"/>
    <property type="match status" value="2"/>
</dbReference>
<dbReference type="KEGG" id="mana:MAMMFC1_00147"/>
<accession>A0A348AEL6</accession>
<dbReference type="SUPFAM" id="SSF53850">
    <property type="entry name" value="Periplasmic binding protein-like II"/>
    <property type="match status" value="1"/>
</dbReference>
<dbReference type="OrthoDB" id="286202at2"/>
<evidence type="ECO:0000256" key="1">
    <source>
        <dbReference type="ARBA" id="ARBA00004418"/>
    </source>
</evidence>
<evidence type="ECO:0000259" key="4">
    <source>
        <dbReference type="Pfam" id="PF09084"/>
    </source>
</evidence>
<feature type="domain" description="SsuA/THI5-like" evidence="4">
    <location>
        <begin position="57"/>
        <end position="282"/>
    </location>
</feature>
<keyword evidence="6" id="KW-1185">Reference proteome</keyword>
<gene>
    <name evidence="5" type="ORF">MAMMFC1_00147</name>
</gene>
<dbReference type="PANTHER" id="PTHR30024">
    <property type="entry name" value="ALIPHATIC SULFONATES-BINDING PROTEIN-RELATED"/>
    <property type="match status" value="1"/>
</dbReference>
<evidence type="ECO:0000256" key="3">
    <source>
        <dbReference type="ARBA" id="ARBA00022729"/>
    </source>
</evidence>
<keyword evidence="3" id="KW-0732">Signal</keyword>
<name>A0A348AEL6_9FIRM</name>
<protein>
    <submittedName>
        <fullName evidence="5">NMT1/THI5 like protein</fullName>
    </submittedName>
</protein>